<dbReference type="Proteomes" id="UP000235145">
    <property type="component" value="Unassembled WGS sequence"/>
</dbReference>
<name>A0A9R1XHS3_LACSA</name>
<comment type="caution">
    <text evidence="1">The sequence shown here is derived from an EMBL/GenBank/DDBJ whole genome shotgun (WGS) entry which is preliminary data.</text>
</comment>
<keyword evidence="2" id="KW-1185">Reference proteome</keyword>
<proteinExistence type="predicted"/>
<evidence type="ECO:0000313" key="1">
    <source>
        <dbReference type="EMBL" id="KAJ0208352.1"/>
    </source>
</evidence>
<organism evidence="1 2">
    <name type="scientific">Lactuca sativa</name>
    <name type="common">Garden lettuce</name>
    <dbReference type="NCBI Taxonomy" id="4236"/>
    <lineage>
        <taxon>Eukaryota</taxon>
        <taxon>Viridiplantae</taxon>
        <taxon>Streptophyta</taxon>
        <taxon>Embryophyta</taxon>
        <taxon>Tracheophyta</taxon>
        <taxon>Spermatophyta</taxon>
        <taxon>Magnoliopsida</taxon>
        <taxon>eudicotyledons</taxon>
        <taxon>Gunneridae</taxon>
        <taxon>Pentapetalae</taxon>
        <taxon>asterids</taxon>
        <taxon>campanulids</taxon>
        <taxon>Asterales</taxon>
        <taxon>Asteraceae</taxon>
        <taxon>Cichorioideae</taxon>
        <taxon>Cichorieae</taxon>
        <taxon>Lactucinae</taxon>
        <taxon>Lactuca</taxon>
    </lineage>
</organism>
<dbReference type="AlphaFoldDB" id="A0A9R1XHS3"/>
<gene>
    <name evidence="1" type="ORF">LSAT_V11C500297520</name>
</gene>
<accession>A0A9R1XHS3</accession>
<sequence>MSFSDNERKESFTNLHVYLHNLGRTDNHSYMNIKINVMDCFQLCFAAIGCCPFKSGLPTYNVHRVVMNGNNHIVPIPFSLSMANKIHYFTWFSMMLKEALRDAREVSFINNMNDVITSSLAKSVKLHVRSRVGRNRTSEAPF</sequence>
<dbReference type="EMBL" id="NBSK02000005">
    <property type="protein sequence ID" value="KAJ0208352.1"/>
    <property type="molecule type" value="Genomic_DNA"/>
</dbReference>
<reference evidence="1 2" key="1">
    <citation type="journal article" date="2017" name="Nat. Commun.">
        <title>Genome assembly with in vitro proximity ligation data and whole-genome triplication in lettuce.</title>
        <authorList>
            <person name="Reyes-Chin-Wo S."/>
            <person name="Wang Z."/>
            <person name="Yang X."/>
            <person name="Kozik A."/>
            <person name="Arikit S."/>
            <person name="Song C."/>
            <person name="Xia L."/>
            <person name="Froenicke L."/>
            <person name="Lavelle D.O."/>
            <person name="Truco M.J."/>
            <person name="Xia R."/>
            <person name="Zhu S."/>
            <person name="Xu C."/>
            <person name="Xu H."/>
            <person name="Xu X."/>
            <person name="Cox K."/>
            <person name="Korf I."/>
            <person name="Meyers B.C."/>
            <person name="Michelmore R.W."/>
        </authorList>
    </citation>
    <scope>NUCLEOTIDE SEQUENCE [LARGE SCALE GENOMIC DNA]</scope>
    <source>
        <strain evidence="2">cv. Salinas</strain>
        <tissue evidence="1">Seedlings</tissue>
    </source>
</reference>
<evidence type="ECO:0000313" key="2">
    <source>
        <dbReference type="Proteomes" id="UP000235145"/>
    </source>
</evidence>
<protein>
    <submittedName>
        <fullName evidence="1">Uncharacterized protein</fullName>
    </submittedName>
</protein>